<dbReference type="Gene3D" id="1.10.132.30">
    <property type="match status" value="1"/>
</dbReference>
<protein>
    <recommendedName>
        <fullName evidence="1">DNA-directed RNA polymerase</fullName>
        <ecNumber evidence="1">2.7.7.6</ecNumber>
    </recommendedName>
</protein>
<evidence type="ECO:0000256" key="3">
    <source>
        <dbReference type="ARBA" id="ARBA00022679"/>
    </source>
</evidence>
<geneLocation type="chloroplast" evidence="11"/>
<gene>
    <name evidence="11" type="primary">rpoC2</name>
</gene>
<evidence type="ECO:0000313" key="11">
    <source>
        <dbReference type="EMBL" id="AKL82405.1"/>
    </source>
</evidence>
<dbReference type="GO" id="GO:0003677">
    <property type="term" value="F:DNA binding"/>
    <property type="evidence" value="ECO:0007669"/>
    <property type="project" value="InterPro"/>
</dbReference>
<evidence type="ECO:0000256" key="8">
    <source>
        <dbReference type="ARBA" id="ARBA00048552"/>
    </source>
</evidence>
<name>A0A0G3VR01_EUGGR</name>
<dbReference type="GO" id="GO:0006351">
    <property type="term" value="P:DNA-templated transcription"/>
    <property type="evidence" value="ECO:0007669"/>
    <property type="project" value="InterPro"/>
</dbReference>
<dbReference type="InterPro" id="IPR042102">
    <property type="entry name" value="RNA_pol_Rpb1_3_sf"/>
</dbReference>
<evidence type="ECO:0000259" key="9">
    <source>
        <dbReference type="Pfam" id="PF04998"/>
    </source>
</evidence>
<dbReference type="InterPro" id="IPR007081">
    <property type="entry name" value="RNA_pol_Rpb1_5"/>
</dbReference>
<dbReference type="SMR" id="A0A0G3VR01"/>
<dbReference type="Gene3D" id="1.10.1790.20">
    <property type="match status" value="1"/>
</dbReference>
<dbReference type="GO" id="GO:0000428">
    <property type="term" value="C:DNA-directed RNA polymerase complex"/>
    <property type="evidence" value="ECO:0007669"/>
    <property type="project" value="UniProtKB-KW"/>
</dbReference>
<keyword evidence="6" id="KW-0862">Zinc</keyword>
<dbReference type="Gene3D" id="1.10.150.390">
    <property type="match status" value="1"/>
</dbReference>
<comment type="catalytic activity">
    <reaction evidence="8">
        <text>RNA(n) + a ribonucleoside 5'-triphosphate = RNA(n+1) + diphosphate</text>
        <dbReference type="Rhea" id="RHEA:21248"/>
        <dbReference type="Rhea" id="RHEA-COMP:14527"/>
        <dbReference type="Rhea" id="RHEA-COMP:17342"/>
        <dbReference type="ChEBI" id="CHEBI:33019"/>
        <dbReference type="ChEBI" id="CHEBI:61557"/>
        <dbReference type="ChEBI" id="CHEBI:140395"/>
        <dbReference type="EC" id="2.7.7.6"/>
    </reaction>
</comment>
<feature type="domain" description="RNA polymerase Rpb1" evidence="9">
    <location>
        <begin position="171"/>
        <end position="741"/>
    </location>
</feature>
<dbReference type="Gene3D" id="1.10.274.100">
    <property type="entry name" value="RNA polymerase Rpb1, domain 3"/>
    <property type="match status" value="1"/>
</dbReference>
<evidence type="ECO:0000256" key="7">
    <source>
        <dbReference type="ARBA" id="ARBA00023163"/>
    </source>
</evidence>
<dbReference type="InterPro" id="IPR038120">
    <property type="entry name" value="Rpb1_funnel_sf"/>
</dbReference>
<dbReference type="Pfam" id="PF04998">
    <property type="entry name" value="RNA_pol_Rpb1_5"/>
    <property type="match status" value="1"/>
</dbReference>
<evidence type="ECO:0000256" key="2">
    <source>
        <dbReference type="ARBA" id="ARBA00022478"/>
    </source>
</evidence>
<dbReference type="PANTHER" id="PTHR19376">
    <property type="entry name" value="DNA-DIRECTED RNA POLYMERASE"/>
    <property type="match status" value="1"/>
</dbReference>
<evidence type="ECO:0000256" key="1">
    <source>
        <dbReference type="ARBA" id="ARBA00012418"/>
    </source>
</evidence>
<reference evidence="11" key="1">
    <citation type="journal article" date="2015" name="J. Eukaryot. Microbiol.">
        <title>Chloroplast Genome Evolution in the Euglenaceae.</title>
        <authorList>
            <person name="Bennett M.S."/>
            <person name="Triemer R.E."/>
        </authorList>
    </citation>
    <scope>NUCLEOTIDE SEQUENCE</scope>
    <source>
        <strain evidence="11">SAG 1224-5/15</strain>
    </source>
</reference>
<dbReference type="SUPFAM" id="SSF64484">
    <property type="entry name" value="beta and beta-prime subunits of DNA dependent RNA-polymerase"/>
    <property type="match status" value="1"/>
</dbReference>
<dbReference type="CDD" id="cd02655">
    <property type="entry name" value="RNAP_beta'_C"/>
    <property type="match status" value="1"/>
</dbReference>
<keyword evidence="4" id="KW-0548">Nucleotidyltransferase</keyword>
<keyword evidence="11" id="KW-0150">Chloroplast</keyword>
<evidence type="ECO:0000256" key="6">
    <source>
        <dbReference type="ARBA" id="ARBA00022833"/>
    </source>
</evidence>
<keyword evidence="7" id="KW-0804">Transcription</keyword>
<dbReference type="Pfam" id="PF05000">
    <property type="entry name" value="RNA_pol_Rpb1_4"/>
    <property type="match status" value="1"/>
</dbReference>
<dbReference type="GO" id="GO:0046872">
    <property type="term" value="F:metal ion binding"/>
    <property type="evidence" value="ECO:0007669"/>
    <property type="project" value="UniProtKB-KW"/>
</dbReference>
<organism evidence="11">
    <name type="scientific">Euglena gracilis var. bacillaris</name>
    <dbReference type="NCBI Taxonomy" id="158060"/>
    <lineage>
        <taxon>Eukaryota</taxon>
        <taxon>Discoba</taxon>
        <taxon>Euglenozoa</taxon>
        <taxon>Euglenida</taxon>
        <taxon>Spirocuta</taxon>
        <taxon>Euglenophyceae</taxon>
        <taxon>Euglenales</taxon>
        <taxon>Euglenaceae</taxon>
        <taxon>Euglena</taxon>
    </lineage>
</organism>
<evidence type="ECO:0000256" key="5">
    <source>
        <dbReference type="ARBA" id="ARBA00022723"/>
    </source>
</evidence>
<proteinExistence type="predicted"/>
<dbReference type="GO" id="GO:0003899">
    <property type="term" value="F:DNA-directed RNA polymerase activity"/>
    <property type="evidence" value="ECO:0007669"/>
    <property type="project" value="UniProtKB-EC"/>
</dbReference>
<dbReference type="EC" id="2.7.7.6" evidence="1"/>
<feature type="domain" description="RNA polymerase Rpb1" evidence="10">
    <location>
        <begin position="100"/>
        <end position="163"/>
    </location>
</feature>
<dbReference type="AlphaFoldDB" id="A0A0G3VR01"/>
<keyword evidence="11" id="KW-0934">Plastid</keyword>
<dbReference type="InterPro" id="IPR045867">
    <property type="entry name" value="DNA-dir_RpoC_beta_prime"/>
</dbReference>
<dbReference type="PANTHER" id="PTHR19376:SF68">
    <property type="entry name" value="DNA-DIRECTED RNA POLYMERASE SUBUNIT BETA"/>
    <property type="match status" value="1"/>
</dbReference>
<accession>A0A0G3VR01</accession>
<dbReference type="InterPro" id="IPR007083">
    <property type="entry name" value="RNA_pol_Rpb1_4"/>
</dbReference>
<evidence type="ECO:0000259" key="10">
    <source>
        <dbReference type="Pfam" id="PF05000"/>
    </source>
</evidence>
<keyword evidence="2" id="KW-0240">DNA-directed RNA polymerase</keyword>
<keyword evidence="5" id="KW-0479">Metal-binding</keyword>
<sequence>MNFGNIVCFNRVFDKNEIRNLISWFLSNYGSIRTKELLDKMKNFGFTYATTTGLSLGLGDLKIPSSKANLVKSSEKILFKTRNRYKNGMINFINVLDEERDIWNVVNENLKKESINNLRQSDFLNPLYSMTLSGARGSITQVKQLIGMRGLMSDSQGNVIPFPIKTNFKEGLNITEYFVSCYGARKGLIDTALKTANAGYLTRRMIYTAQNLIVKRSDCFTKYNTCVLLQNQDKEELKFLKEKLIGRVLAKTIVNAKTGDILVSAGQDICNYTFKKIINFPEVYIRTPFNCVLMEGICQICYGWNLACGKMVELGECVGILAAQSIGEPGTQLTMRTFHTGGVFSAKAKEVITSPLNGKIWYDLNTGLRRVYNKFKEKAFLTLQEKKIVIYENDVSKSIMFLPSSTLLYVKPGRKIFDKQIIGESVNSNLKNDVFGIEEIRDVKAKISGQIFFPQINSKQFGKIFWIISSIIMSFTSLFFHLTKKFSFKNKLICPTTNVHKKELFVNRKKELFPRKFGKLFINIRNVNSLVDKSKVLKKRSSHIITCILDQDKVIMLRNLKKQKRIFGNFKIGCFLKTGQIISNFKLLHSSQIIQERKEFSIFRKVMPFSTNDDTLMRIEDKPFIRKNQLLYRVNFVREKTYDIVQGLPKVEKLLEARMTSSLKEIINNPHDILTESFFTFLDDYENLVAARKSFEVIQKYLIDGVQTVYKSQGVKIADKHIELIVKQITSKVIVTNPGDSSFMVGDFLDLNLVEVLNKRLVNSIVYEPIIMGLTRFSLSSQSFIAQASFQETTRVLTKAALQGRADWLSGLKENLVLGNIIPAGTGFKN</sequence>
<evidence type="ECO:0000256" key="4">
    <source>
        <dbReference type="ARBA" id="ARBA00022695"/>
    </source>
</evidence>
<dbReference type="EMBL" id="KP686076">
    <property type="protein sequence ID" value="AKL82405.1"/>
    <property type="molecule type" value="Genomic_DNA"/>
</dbReference>
<keyword evidence="3" id="KW-0808">Transferase</keyword>